<comment type="similarity">
    <text evidence="1">Belongs to the bacterial sugar transferase family.</text>
</comment>
<keyword evidence="4" id="KW-1185">Reference proteome</keyword>
<evidence type="ECO:0000256" key="1">
    <source>
        <dbReference type="ARBA" id="ARBA00006464"/>
    </source>
</evidence>
<evidence type="ECO:0000259" key="2">
    <source>
        <dbReference type="Pfam" id="PF02397"/>
    </source>
</evidence>
<dbReference type="Pfam" id="PF02397">
    <property type="entry name" value="Bac_transf"/>
    <property type="match status" value="1"/>
</dbReference>
<dbReference type="GO" id="GO:0016740">
    <property type="term" value="F:transferase activity"/>
    <property type="evidence" value="ECO:0007669"/>
    <property type="project" value="UniProtKB-KW"/>
</dbReference>
<dbReference type="InterPro" id="IPR003362">
    <property type="entry name" value="Bact_transf"/>
</dbReference>
<dbReference type="Proteomes" id="UP001596364">
    <property type="component" value="Unassembled WGS sequence"/>
</dbReference>
<proteinExistence type="inferred from homology"/>
<dbReference type="PANTHER" id="PTHR30576">
    <property type="entry name" value="COLANIC BIOSYNTHESIS UDP-GLUCOSE LIPID CARRIER TRANSFERASE"/>
    <property type="match status" value="1"/>
</dbReference>
<feature type="domain" description="Bacterial sugar transferase" evidence="2">
    <location>
        <begin position="13"/>
        <end position="206"/>
    </location>
</feature>
<dbReference type="EMBL" id="JBHSUS010000001">
    <property type="protein sequence ID" value="MFC6439287.1"/>
    <property type="molecule type" value="Genomic_DNA"/>
</dbReference>
<sequence length="211" mass="24212">MSAYNHRWVNPLKRSFDILVACLGLLLSLPLWPLITLAIKLTSPGPVVYRQQRIGLADSRQMRVFWMYKFRSMRCDAEATTGAVWASAGDPRVTRVGRFLRNTRLDEIPQLFNVLRGDMSIVGPRPERPQLYGQLEQNIPFYAERTYGLRPGITGLAQVNQGYDTCLEDVRRKVGFDHAYALLLSRPLSWLKTDLSIILQTFWLMVRGRGQ</sequence>
<evidence type="ECO:0000313" key="3">
    <source>
        <dbReference type="EMBL" id="MFC6439287.1"/>
    </source>
</evidence>
<name>A0ABW1XIV0_9ALTE</name>
<dbReference type="PANTHER" id="PTHR30576:SF0">
    <property type="entry name" value="UNDECAPRENYL-PHOSPHATE N-ACETYLGALACTOSAMINYL 1-PHOSPHATE TRANSFERASE-RELATED"/>
    <property type="match status" value="1"/>
</dbReference>
<comment type="caution">
    <text evidence="3">The sequence shown here is derived from an EMBL/GenBank/DDBJ whole genome shotgun (WGS) entry which is preliminary data.</text>
</comment>
<keyword evidence="3" id="KW-0808">Transferase</keyword>
<organism evidence="3 4">
    <name type="scientific">Pseudobowmanella zhangzhouensis</name>
    <dbReference type="NCBI Taxonomy" id="1537679"/>
    <lineage>
        <taxon>Bacteria</taxon>
        <taxon>Pseudomonadati</taxon>
        <taxon>Pseudomonadota</taxon>
        <taxon>Gammaproteobacteria</taxon>
        <taxon>Alteromonadales</taxon>
        <taxon>Alteromonadaceae</taxon>
    </lineage>
</organism>
<accession>A0ABW1XIV0</accession>
<reference evidence="4" key="1">
    <citation type="journal article" date="2019" name="Int. J. Syst. Evol. Microbiol.">
        <title>The Global Catalogue of Microorganisms (GCM) 10K type strain sequencing project: providing services to taxonomists for standard genome sequencing and annotation.</title>
        <authorList>
            <consortium name="The Broad Institute Genomics Platform"/>
            <consortium name="The Broad Institute Genome Sequencing Center for Infectious Disease"/>
            <person name="Wu L."/>
            <person name="Ma J."/>
        </authorList>
    </citation>
    <scope>NUCLEOTIDE SEQUENCE [LARGE SCALE GENOMIC DNA]</scope>
    <source>
        <strain evidence="4">CGMCC 1.16031</strain>
    </source>
</reference>
<evidence type="ECO:0000313" key="4">
    <source>
        <dbReference type="Proteomes" id="UP001596364"/>
    </source>
</evidence>
<gene>
    <name evidence="3" type="ORF">ACFP85_03885</name>
</gene>
<protein>
    <submittedName>
        <fullName evidence="3">Sugar transferase</fullName>
    </submittedName>
</protein>
<dbReference type="RefSeq" id="WP_131257435.1">
    <property type="nucleotide sequence ID" value="NZ_JBHSUS010000001.1"/>
</dbReference>